<evidence type="ECO:0000313" key="1">
    <source>
        <dbReference type="EMBL" id="OCL36496.1"/>
    </source>
</evidence>
<dbReference type="AlphaFoldDB" id="A0A1C0AQ95"/>
<reference evidence="2" key="1">
    <citation type="submission" date="2016-07" db="EMBL/GenBank/DDBJ databases">
        <authorList>
            <person name="Florea S."/>
            <person name="Webb J.S."/>
            <person name="Jaromczyk J."/>
            <person name="Schardl C.L."/>
        </authorList>
    </citation>
    <scope>NUCLEOTIDE SEQUENCE [LARGE SCALE GENOMIC DNA]</scope>
    <source>
        <strain evidence="2">IPBSL-7</strain>
    </source>
</reference>
<organism evidence="1 2">
    <name type="scientific">Tessaracoccus lapidicaptus</name>
    <dbReference type="NCBI Taxonomy" id="1427523"/>
    <lineage>
        <taxon>Bacteria</taxon>
        <taxon>Bacillati</taxon>
        <taxon>Actinomycetota</taxon>
        <taxon>Actinomycetes</taxon>
        <taxon>Propionibacteriales</taxon>
        <taxon>Propionibacteriaceae</taxon>
        <taxon>Tessaracoccus</taxon>
    </lineage>
</organism>
<accession>A0A1C0AQ95</accession>
<proteinExistence type="predicted"/>
<dbReference type="RefSeq" id="WP_068750794.1">
    <property type="nucleotide sequence ID" value="NZ_LR214441.1"/>
</dbReference>
<dbReference type="EMBL" id="MBQD01000011">
    <property type="protein sequence ID" value="OCL36496.1"/>
    <property type="molecule type" value="Genomic_DNA"/>
</dbReference>
<sequence length="97" mass="10136">MPGKPDKPADSYPDNPWPLAAALSLVAVGAGFAAFGHWRRGSLLIGGALLLAAMLRLVLPMTMAGLLVVRRRWIDVTVLAVLGAAVLAVTLVVPPSR</sequence>
<keyword evidence="2" id="KW-1185">Reference proteome</keyword>
<dbReference type="InterPro" id="IPR021385">
    <property type="entry name" value="DUF3017"/>
</dbReference>
<comment type="caution">
    <text evidence="1">The sequence shown here is derived from an EMBL/GenBank/DDBJ whole genome shotgun (WGS) entry which is preliminary data.</text>
</comment>
<name>A0A1C0AQ95_9ACTN</name>
<protein>
    <submittedName>
        <fullName evidence="1">Uncharacterized protein</fullName>
    </submittedName>
</protein>
<dbReference type="Proteomes" id="UP000093501">
    <property type="component" value="Unassembled WGS sequence"/>
</dbReference>
<evidence type="ECO:0000313" key="2">
    <source>
        <dbReference type="Proteomes" id="UP000093501"/>
    </source>
</evidence>
<dbReference type="Pfam" id="PF11222">
    <property type="entry name" value="DUF3017"/>
    <property type="match status" value="1"/>
</dbReference>
<gene>
    <name evidence="1" type="ORF">BCR15_01095</name>
</gene>